<dbReference type="AlphaFoldDB" id="A0A226DG23"/>
<evidence type="ECO:0000313" key="4">
    <source>
        <dbReference type="EMBL" id="OXA43637.1"/>
    </source>
</evidence>
<proteinExistence type="predicted"/>
<reference evidence="4 5" key="1">
    <citation type="submission" date="2015-12" db="EMBL/GenBank/DDBJ databases">
        <title>The genome of Folsomia candida.</title>
        <authorList>
            <person name="Faddeeva A."/>
            <person name="Derks M.F."/>
            <person name="Anvar Y."/>
            <person name="Smit S."/>
            <person name="Van Straalen N."/>
            <person name="Roelofs D."/>
        </authorList>
    </citation>
    <scope>NUCLEOTIDE SEQUENCE [LARGE SCALE GENOMIC DNA]</scope>
    <source>
        <strain evidence="4 5">VU population</strain>
        <tissue evidence="4">Whole body</tissue>
    </source>
</reference>
<evidence type="ECO:0000313" key="5">
    <source>
        <dbReference type="Proteomes" id="UP000198287"/>
    </source>
</evidence>
<dbReference type="Proteomes" id="UP000198287">
    <property type="component" value="Unassembled WGS sequence"/>
</dbReference>
<protein>
    <recommendedName>
        <fullName evidence="1">G patch domain-containing protein 4</fullName>
    </recommendedName>
</protein>
<dbReference type="PANTHER" id="PTHR23149:SF9">
    <property type="entry name" value="G PATCH DOMAIN-CONTAINING PROTEIN 4"/>
    <property type="match status" value="1"/>
</dbReference>
<dbReference type="InterPro" id="IPR050656">
    <property type="entry name" value="PINX1"/>
</dbReference>
<gene>
    <name evidence="4" type="ORF">Fcan01_21681</name>
</gene>
<keyword evidence="5" id="KW-1185">Reference proteome</keyword>
<accession>A0A226DG23</accession>
<dbReference type="OrthoDB" id="10019757at2759"/>
<dbReference type="PANTHER" id="PTHR23149">
    <property type="entry name" value="G PATCH DOMAIN CONTAINING PROTEIN"/>
    <property type="match status" value="1"/>
</dbReference>
<dbReference type="GO" id="GO:0005730">
    <property type="term" value="C:nucleolus"/>
    <property type="evidence" value="ECO:0007669"/>
    <property type="project" value="TreeGrafter"/>
</dbReference>
<organism evidence="4 5">
    <name type="scientific">Folsomia candida</name>
    <name type="common">Springtail</name>
    <dbReference type="NCBI Taxonomy" id="158441"/>
    <lineage>
        <taxon>Eukaryota</taxon>
        <taxon>Metazoa</taxon>
        <taxon>Ecdysozoa</taxon>
        <taxon>Arthropoda</taxon>
        <taxon>Hexapoda</taxon>
        <taxon>Collembola</taxon>
        <taxon>Entomobryomorpha</taxon>
        <taxon>Isotomoidea</taxon>
        <taxon>Isotomidae</taxon>
        <taxon>Proisotominae</taxon>
        <taxon>Folsomia</taxon>
    </lineage>
</organism>
<evidence type="ECO:0000256" key="2">
    <source>
        <dbReference type="SAM" id="MobiDB-lite"/>
    </source>
</evidence>
<dbReference type="OMA" id="ILGKYGW"/>
<dbReference type="GO" id="GO:0003676">
    <property type="term" value="F:nucleic acid binding"/>
    <property type="evidence" value="ECO:0007669"/>
    <property type="project" value="InterPro"/>
</dbReference>
<feature type="region of interest" description="Disordered" evidence="2">
    <location>
        <begin position="215"/>
        <end position="236"/>
    </location>
</feature>
<dbReference type="InterPro" id="IPR000467">
    <property type="entry name" value="G_patch_dom"/>
</dbReference>
<comment type="caution">
    <text evidence="4">The sequence shown here is derived from an EMBL/GenBank/DDBJ whole genome shotgun (WGS) entry which is preliminary data.</text>
</comment>
<dbReference type="EMBL" id="LNIX01000021">
    <property type="protein sequence ID" value="OXA43637.1"/>
    <property type="molecule type" value="Genomic_DNA"/>
</dbReference>
<feature type="region of interest" description="Disordered" evidence="2">
    <location>
        <begin position="252"/>
        <end position="279"/>
    </location>
</feature>
<dbReference type="Pfam" id="PF01585">
    <property type="entry name" value="G-patch"/>
    <property type="match status" value="1"/>
</dbReference>
<dbReference type="SMART" id="SM00443">
    <property type="entry name" value="G_patch"/>
    <property type="match status" value="1"/>
</dbReference>
<evidence type="ECO:0000259" key="3">
    <source>
        <dbReference type="PROSITE" id="PS50174"/>
    </source>
</evidence>
<name>A0A226DG23_FOLCA</name>
<evidence type="ECO:0000256" key="1">
    <source>
        <dbReference type="ARBA" id="ARBA00040365"/>
    </source>
</evidence>
<dbReference type="STRING" id="158441.A0A226DG23"/>
<feature type="compositionally biased region" description="Low complexity" evidence="2">
    <location>
        <begin position="219"/>
        <end position="228"/>
    </location>
</feature>
<dbReference type="PROSITE" id="PS50174">
    <property type="entry name" value="G_PATCH"/>
    <property type="match status" value="1"/>
</dbReference>
<feature type="domain" description="G-patch" evidence="3">
    <location>
        <begin position="1"/>
        <end position="46"/>
    </location>
</feature>
<sequence length="350" mass="39733">MDFARKQLEKYGWKDGVGLGKECQGMLIALKPRLKSGKEGMGYDLCKDLTDTWWTKAYSDCLNRIDVSTSPSAEDVGVTIREDNQVGDVEGESTKKIKHNKKKVAKSENNLYCSGIEERPIEKMRKRMMKANFTSFSKGGTLLTNGEVVKGEGEEIEDPDSKETLAVKVLSDEELLKACGGRTAHKAARFGLKLNGKLARLAAQDEISYSVYLDKSNRSSDNSESSKQIKVKKKKDRKSKEFELSQEIKTVDETSQECAPQEVRPKKKRKRNKEATDLFEPNIQNDECIDVSINNKKREKTKDKVQFDKFTPEENYCEPDPSLEISKELVKKKKKSKRHLIQIESEVCES</sequence>